<name>A0A484I992_9ARCH</name>
<dbReference type="InterPro" id="IPR010287">
    <property type="entry name" value="DUF892_YciF-like"/>
</dbReference>
<protein>
    <submittedName>
        <fullName evidence="1">Uncharacterized protein</fullName>
    </submittedName>
</protein>
<dbReference type="InterPro" id="IPR009078">
    <property type="entry name" value="Ferritin-like_SF"/>
</dbReference>
<evidence type="ECO:0000313" key="1">
    <source>
        <dbReference type="EMBL" id="VFJ14331.1"/>
    </source>
</evidence>
<dbReference type="GeneID" id="39421298"/>
<dbReference type="InterPro" id="IPR012347">
    <property type="entry name" value="Ferritin-like"/>
</dbReference>
<dbReference type="AlphaFoldDB" id="A0A484I992"/>
<dbReference type="Gene3D" id="1.20.1260.10">
    <property type="match status" value="1"/>
</dbReference>
<proteinExistence type="predicted"/>
<evidence type="ECO:0000313" key="2">
    <source>
        <dbReference type="Proteomes" id="UP000294299"/>
    </source>
</evidence>
<accession>A0A484I992</accession>
<dbReference type="Proteomes" id="UP000294299">
    <property type="component" value="Chromosome NFRAN"/>
</dbReference>
<dbReference type="EMBL" id="LR216287">
    <property type="protein sequence ID" value="VFJ14331.1"/>
    <property type="molecule type" value="Genomic_DNA"/>
</dbReference>
<sequence>MAQSDIDLKFVEFVNEAYAAENAAIDRINSRIEETPFPELRQRLEQHLQETTSQQNRLSQIIFKLGGEPTDTKAHLPELKPSMTTMLKRTVEDTVKSLTEDNNKTNTLPEEWELLRIKQDIGIESSEIITYKTLIEVAQRTPGIDVDFIVPLLKHNLDEEVDMQNWCMNSLPMAVDKLLPTIISAVSK</sequence>
<reference evidence="1 2" key="1">
    <citation type="submission" date="2019-02" db="EMBL/GenBank/DDBJ databases">
        <authorList>
            <person name="Lehtovirta-Morley E L."/>
        </authorList>
    </citation>
    <scope>NUCLEOTIDE SEQUENCE [LARGE SCALE GENOMIC DNA]</scope>
    <source>
        <strain evidence="1">NFRAN1</strain>
    </source>
</reference>
<dbReference type="SUPFAM" id="SSF47240">
    <property type="entry name" value="Ferritin-like"/>
    <property type="match status" value="1"/>
</dbReference>
<dbReference type="Pfam" id="PF05974">
    <property type="entry name" value="DUF892"/>
    <property type="match status" value="1"/>
</dbReference>
<dbReference type="RefSeq" id="WP_134484571.1">
    <property type="nucleotide sequence ID" value="NZ_LR216287.1"/>
</dbReference>
<keyword evidence="2" id="KW-1185">Reference proteome</keyword>
<dbReference type="KEGG" id="nfn:NFRAN_2009"/>
<gene>
    <name evidence="1" type="ORF">NFRAN_2009</name>
</gene>
<organism evidence="1 2">
    <name type="scientific">Candidatus Nitrosocosmicus franklandianus</name>
    <dbReference type="NCBI Taxonomy" id="1798806"/>
    <lineage>
        <taxon>Archaea</taxon>
        <taxon>Nitrososphaerota</taxon>
        <taxon>Nitrososphaeria</taxon>
        <taxon>Nitrososphaerales</taxon>
        <taxon>Nitrososphaeraceae</taxon>
        <taxon>Candidatus Nitrosocosmicus</taxon>
    </lineage>
</organism>